<protein>
    <recommendedName>
        <fullName evidence="5 9">Alpha-acetolactate decarboxylase</fullName>
        <ecNumber evidence="4 9">4.1.1.5</ecNumber>
    </recommendedName>
</protein>
<evidence type="ECO:0000256" key="9">
    <source>
        <dbReference type="PIRNR" id="PIRNR001332"/>
    </source>
</evidence>
<sequence length="271" mass="29695">MTRHLYHVIAAMLLAALLALAGCAQAGKSEKLREAGPPEDTVFQVSTINALLQGLYDGEVTCGELKKHGDLGVGTFDGLDGEMVVVDGIILQVKADGKVLPAPDGEKTPFAAVTFFSSDRTQQVKELADYSHLQRLLDGLIANRNMFYAIRIDGTFPYVKTRSVPEQAKPYPPLAEVTKNQPVFEMRNVRGSVVGFYCPPYIEGLNVPGYHLHFVTEDRRQGGHLLECSLQEGTLQMDQTRGFYMTLPAGSDFAKADLTTGRTEELKKAES</sequence>
<evidence type="ECO:0000256" key="3">
    <source>
        <dbReference type="ARBA" id="ARBA00007106"/>
    </source>
</evidence>
<comment type="pathway">
    <text evidence="2 9">Polyol metabolism; (R,R)-butane-2,3-diol biosynthesis; (R,R)-butane-2,3-diol from pyruvate: step 2/3.</text>
</comment>
<keyword evidence="6 9" id="KW-0210">Decarboxylase</keyword>
<evidence type="ECO:0000256" key="10">
    <source>
        <dbReference type="SAM" id="SignalP"/>
    </source>
</evidence>
<dbReference type="PANTHER" id="PTHR35524:SF1">
    <property type="entry name" value="ALPHA-ACETOLACTATE DECARBOXYLASE"/>
    <property type="match status" value="1"/>
</dbReference>
<reference evidence="12" key="1">
    <citation type="journal article" date="2008" name="Genome Res.">
        <title>The genome of Pelotomaculum thermopropionicum reveals niche-associated evolution in anaerobic microbiota.</title>
        <authorList>
            <person name="Kosaka T."/>
            <person name="Kato S."/>
            <person name="Shimoyama T."/>
            <person name="Ishii S."/>
            <person name="Abe T."/>
            <person name="Watanabe K."/>
        </authorList>
    </citation>
    <scope>NUCLEOTIDE SEQUENCE [LARGE SCALE GENOMIC DNA]</scope>
    <source>
        <strain evidence="12">DSM 13744 / JCM 10971 / SI</strain>
    </source>
</reference>
<keyword evidence="10" id="KW-0732">Signal</keyword>
<feature type="chain" id="PRO_5002679098" description="Alpha-acetolactate decarboxylase" evidence="10">
    <location>
        <begin position="27"/>
        <end position="271"/>
    </location>
</feature>
<keyword evidence="12" id="KW-1185">Reference proteome</keyword>
<dbReference type="HOGENOM" id="CLU_072561_0_0_9"/>
<dbReference type="Gene3D" id="3.30.1330.80">
    <property type="entry name" value="Hypothetical protein, similar to alpha- acetolactate decarboxylase, domain 2"/>
    <property type="match status" value="2"/>
</dbReference>
<name>A5CZP8_PELTS</name>
<evidence type="ECO:0000256" key="6">
    <source>
        <dbReference type="ARBA" id="ARBA00022793"/>
    </source>
</evidence>
<evidence type="ECO:0000256" key="1">
    <source>
        <dbReference type="ARBA" id="ARBA00001784"/>
    </source>
</evidence>
<dbReference type="EC" id="4.1.1.5" evidence="4 9"/>
<dbReference type="InterPro" id="IPR005128">
    <property type="entry name" value="Acetolactate_a_deCO2ase"/>
</dbReference>
<organism evidence="11 12">
    <name type="scientific">Pelotomaculum thermopropionicum (strain DSM 13744 / JCM 10971 / SI)</name>
    <dbReference type="NCBI Taxonomy" id="370438"/>
    <lineage>
        <taxon>Bacteria</taxon>
        <taxon>Bacillati</taxon>
        <taxon>Bacillota</taxon>
        <taxon>Clostridia</taxon>
        <taxon>Eubacteriales</taxon>
        <taxon>Desulfotomaculaceae</taxon>
        <taxon>Pelotomaculum</taxon>
    </lineage>
</organism>
<comment type="catalytic activity">
    <reaction evidence="1 9">
        <text>(2S)-2-acetolactate + H(+) = (R)-acetoin + CO2</text>
        <dbReference type="Rhea" id="RHEA:21580"/>
        <dbReference type="ChEBI" id="CHEBI:15378"/>
        <dbReference type="ChEBI" id="CHEBI:15686"/>
        <dbReference type="ChEBI" id="CHEBI:16526"/>
        <dbReference type="ChEBI" id="CHEBI:58476"/>
        <dbReference type="EC" id="4.1.1.5"/>
    </reaction>
</comment>
<evidence type="ECO:0000256" key="8">
    <source>
        <dbReference type="ARBA" id="ARBA00023239"/>
    </source>
</evidence>
<evidence type="ECO:0000256" key="5">
    <source>
        <dbReference type="ARBA" id="ARBA00020164"/>
    </source>
</evidence>
<feature type="signal peptide" evidence="10">
    <location>
        <begin position="1"/>
        <end position="26"/>
    </location>
</feature>
<evidence type="ECO:0000313" key="12">
    <source>
        <dbReference type="Proteomes" id="UP000006556"/>
    </source>
</evidence>
<dbReference type="PANTHER" id="PTHR35524">
    <property type="entry name" value="ALPHA-ACETOLACTATE DECARBOXYLASE"/>
    <property type="match status" value="1"/>
</dbReference>
<dbReference type="STRING" id="370438.PTH_2358"/>
<keyword evidence="8 9" id="KW-0456">Lyase</keyword>
<keyword evidence="7 9" id="KW-0005">Acetoin biosynthesis</keyword>
<gene>
    <name evidence="11" type="primary">AlsD</name>
    <name evidence="11" type="ordered locus">PTH_2358</name>
</gene>
<comment type="similarity">
    <text evidence="3 9">Belongs to the alpha-acetolactate decarboxylase family.</text>
</comment>
<evidence type="ECO:0000256" key="4">
    <source>
        <dbReference type="ARBA" id="ARBA00013204"/>
    </source>
</evidence>
<dbReference type="SUPFAM" id="SSF117856">
    <property type="entry name" value="AF0104/ALDC/Ptd012-like"/>
    <property type="match status" value="1"/>
</dbReference>
<dbReference type="NCBIfam" id="TIGR01252">
    <property type="entry name" value="acetolac_decarb"/>
    <property type="match status" value="1"/>
</dbReference>
<dbReference type="GO" id="GO:0045151">
    <property type="term" value="P:acetoin biosynthetic process"/>
    <property type="evidence" value="ECO:0007669"/>
    <property type="project" value="UniProtKB-UniRule"/>
</dbReference>
<proteinExistence type="inferred from homology"/>
<dbReference type="UniPathway" id="UPA00626">
    <property type="reaction ID" value="UER00678"/>
</dbReference>
<dbReference type="Proteomes" id="UP000006556">
    <property type="component" value="Chromosome"/>
</dbReference>
<dbReference type="PIRSF" id="PIRSF001332">
    <property type="entry name" value="Acetolac_decarb"/>
    <property type="match status" value="1"/>
</dbReference>
<dbReference type="PROSITE" id="PS51257">
    <property type="entry name" value="PROKAR_LIPOPROTEIN"/>
    <property type="match status" value="1"/>
</dbReference>
<evidence type="ECO:0000256" key="2">
    <source>
        <dbReference type="ARBA" id="ARBA00005170"/>
    </source>
</evidence>
<dbReference type="AlphaFoldDB" id="A5CZP8"/>
<dbReference type="KEGG" id="pth:PTH_2358"/>
<dbReference type="GO" id="GO:0047605">
    <property type="term" value="F:acetolactate decarboxylase activity"/>
    <property type="evidence" value="ECO:0007669"/>
    <property type="project" value="UniProtKB-UniRule"/>
</dbReference>
<evidence type="ECO:0000313" key="11">
    <source>
        <dbReference type="EMBL" id="BAF60539.1"/>
    </source>
</evidence>
<evidence type="ECO:0000256" key="7">
    <source>
        <dbReference type="ARBA" id="ARBA00023061"/>
    </source>
</evidence>
<dbReference type="eggNOG" id="COG3527">
    <property type="taxonomic scope" value="Bacteria"/>
</dbReference>
<dbReference type="CDD" id="cd17299">
    <property type="entry name" value="acetolactate_decarboxylase"/>
    <property type="match status" value="1"/>
</dbReference>
<dbReference type="EMBL" id="AP009389">
    <property type="protein sequence ID" value="BAF60539.1"/>
    <property type="molecule type" value="Genomic_DNA"/>
</dbReference>
<accession>A5CZP8</accession>
<dbReference type="Pfam" id="PF03306">
    <property type="entry name" value="AAL_decarboxy"/>
    <property type="match status" value="1"/>
</dbReference>